<reference evidence="1" key="1">
    <citation type="journal article" date="2017" name="Nature">
        <title>The sunflower genome provides insights into oil metabolism, flowering and Asterid evolution.</title>
        <authorList>
            <person name="Badouin H."/>
            <person name="Gouzy J."/>
            <person name="Grassa C.J."/>
            <person name="Murat F."/>
            <person name="Staton S.E."/>
            <person name="Cottret L."/>
            <person name="Lelandais-Briere C."/>
            <person name="Owens G.L."/>
            <person name="Carrere S."/>
            <person name="Mayjonade B."/>
            <person name="Legrand L."/>
            <person name="Gill N."/>
            <person name="Kane N.C."/>
            <person name="Bowers J.E."/>
            <person name="Hubner S."/>
            <person name="Bellec A."/>
            <person name="Berard A."/>
            <person name="Berges H."/>
            <person name="Blanchet N."/>
            <person name="Boniface M.C."/>
            <person name="Brunel D."/>
            <person name="Catrice O."/>
            <person name="Chaidir N."/>
            <person name="Claudel C."/>
            <person name="Donnadieu C."/>
            <person name="Faraut T."/>
            <person name="Fievet G."/>
            <person name="Helmstetter N."/>
            <person name="King M."/>
            <person name="Knapp S.J."/>
            <person name="Lai Z."/>
            <person name="Le Paslier M.C."/>
            <person name="Lippi Y."/>
            <person name="Lorenzon L."/>
            <person name="Mandel J.R."/>
            <person name="Marage G."/>
            <person name="Marchand G."/>
            <person name="Marquand E."/>
            <person name="Bret-Mestries E."/>
            <person name="Morien E."/>
            <person name="Nambeesan S."/>
            <person name="Nguyen T."/>
            <person name="Pegot-Espagnet P."/>
            <person name="Pouilly N."/>
            <person name="Raftis F."/>
            <person name="Sallet E."/>
            <person name="Schiex T."/>
            <person name="Thomas J."/>
            <person name="Vandecasteele C."/>
            <person name="Vares D."/>
            <person name="Vear F."/>
            <person name="Vautrin S."/>
            <person name="Crespi M."/>
            <person name="Mangin B."/>
            <person name="Burke J.M."/>
            <person name="Salse J."/>
            <person name="Munos S."/>
            <person name="Vincourt P."/>
            <person name="Rieseberg L.H."/>
            <person name="Langlade N.B."/>
        </authorList>
    </citation>
    <scope>NUCLEOTIDE SEQUENCE</scope>
    <source>
        <tissue evidence="1">Leaves</tissue>
    </source>
</reference>
<dbReference type="AlphaFoldDB" id="A0A9K3IZF4"/>
<reference evidence="1" key="2">
    <citation type="submission" date="2020-06" db="EMBL/GenBank/DDBJ databases">
        <title>Helianthus annuus Genome sequencing and assembly Release 2.</title>
        <authorList>
            <person name="Gouzy J."/>
            <person name="Langlade N."/>
            <person name="Munos S."/>
        </authorList>
    </citation>
    <scope>NUCLEOTIDE SEQUENCE</scope>
    <source>
        <tissue evidence="1">Leaves</tissue>
    </source>
</reference>
<dbReference type="Gramene" id="mRNA:HanXRQr2_Chr05g0212691">
    <property type="protein sequence ID" value="mRNA:HanXRQr2_Chr05g0212691"/>
    <property type="gene ID" value="HanXRQr2_Chr05g0212691"/>
</dbReference>
<gene>
    <name evidence="1" type="ORF">HanXRQr2_Chr05g0212691</name>
</gene>
<proteinExistence type="predicted"/>
<dbReference type="Gene3D" id="3.40.395.10">
    <property type="entry name" value="Adenoviral Proteinase, Chain A"/>
    <property type="match status" value="1"/>
</dbReference>
<evidence type="ECO:0000313" key="1">
    <source>
        <dbReference type="EMBL" id="KAF5805713.1"/>
    </source>
</evidence>
<dbReference type="Proteomes" id="UP000215914">
    <property type="component" value="Unassembled WGS sequence"/>
</dbReference>
<keyword evidence="2" id="KW-1185">Reference proteome</keyword>
<evidence type="ECO:0000313" key="2">
    <source>
        <dbReference type="Proteomes" id="UP000215914"/>
    </source>
</evidence>
<comment type="caution">
    <text evidence="1">The sequence shown here is derived from an EMBL/GenBank/DDBJ whole genome shotgun (WGS) entry which is preliminary data.</text>
</comment>
<name>A0A9K3IZF4_HELAN</name>
<dbReference type="InterPro" id="IPR038765">
    <property type="entry name" value="Papain-like_cys_pep_sf"/>
</dbReference>
<protein>
    <submittedName>
        <fullName evidence="1">Papain-like cysteine peptidase superfamily</fullName>
    </submittedName>
</protein>
<sequence length="384" mass="44693">MIAEDEDNLSQFWKDPSNMEILFDSVDRLSKSGATSDAPSFSLGLTQEFDMDEPTIPVCKRNEHVYNEADDHVPLTVIMSRIKENQELRSELKCHDNQIRLPYLNMPIDFNEKETKEEEQVWKYLWRANGELNEEMFKTCYRSIGRRGKFESLQPSCTVNHIVIDCWALVLNYSEARRPKGLPKRLFSSTSIVTGKSTSEQNLDALIKRNVHQMVNGDQTMMDLATFELIFFPILSNNCYYLLCFDIKNPSIVIIDNLDMQERNQTDKHRKECMITASEVKEHLVRYMRSVRHINAELVEAQTPIRLNLQWYTTAIDSGVYVMRHMETYMGTRRNKWDCGFATQKSKLNKQLLMAKKKYAAKIILSDINLHRARIVDAINSQAI</sequence>
<dbReference type="EMBL" id="MNCJ02000320">
    <property type="protein sequence ID" value="KAF5805713.1"/>
    <property type="molecule type" value="Genomic_DNA"/>
</dbReference>
<organism evidence="1 2">
    <name type="scientific">Helianthus annuus</name>
    <name type="common">Common sunflower</name>
    <dbReference type="NCBI Taxonomy" id="4232"/>
    <lineage>
        <taxon>Eukaryota</taxon>
        <taxon>Viridiplantae</taxon>
        <taxon>Streptophyta</taxon>
        <taxon>Embryophyta</taxon>
        <taxon>Tracheophyta</taxon>
        <taxon>Spermatophyta</taxon>
        <taxon>Magnoliopsida</taxon>
        <taxon>eudicotyledons</taxon>
        <taxon>Gunneridae</taxon>
        <taxon>Pentapetalae</taxon>
        <taxon>asterids</taxon>
        <taxon>campanulids</taxon>
        <taxon>Asterales</taxon>
        <taxon>Asteraceae</taxon>
        <taxon>Asteroideae</taxon>
        <taxon>Heliantheae alliance</taxon>
        <taxon>Heliantheae</taxon>
        <taxon>Helianthus</taxon>
    </lineage>
</organism>
<accession>A0A9K3IZF4</accession>
<dbReference type="SUPFAM" id="SSF54001">
    <property type="entry name" value="Cysteine proteinases"/>
    <property type="match status" value="1"/>
</dbReference>